<dbReference type="Gene3D" id="2.60.40.10">
    <property type="entry name" value="Immunoglobulins"/>
    <property type="match status" value="1"/>
</dbReference>
<dbReference type="SUPFAM" id="SSF49373">
    <property type="entry name" value="Invasin/intimin cell-adhesion fragments"/>
    <property type="match status" value="1"/>
</dbReference>
<organism evidence="3 4">
    <name type="scientific">Paenibacillus nasutitermitis</name>
    <dbReference type="NCBI Taxonomy" id="1652958"/>
    <lineage>
        <taxon>Bacteria</taxon>
        <taxon>Bacillati</taxon>
        <taxon>Bacillota</taxon>
        <taxon>Bacilli</taxon>
        <taxon>Bacillales</taxon>
        <taxon>Paenibacillaceae</taxon>
        <taxon>Paenibacillus</taxon>
    </lineage>
</organism>
<accession>A0A916ZD60</accession>
<dbReference type="AlphaFoldDB" id="A0A916ZD60"/>
<evidence type="ECO:0000256" key="2">
    <source>
        <dbReference type="SAM" id="Phobius"/>
    </source>
</evidence>
<dbReference type="InterPro" id="IPR013783">
    <property type="entry name" value="Ig-like_fold"/>
</dbReference>
<keyword evidence="2" id="KW-0812">Transmembrane</keyword>
<name>A0A916ZD60_9BACL</name>
<evidence type="ECO:0000256" key="1">
    <source>
        <dbReference type="SAM" id="MobiDB-lite"/>
    </source>
</evidence>
<evidence type="ECO:0000313" key="4">
    <source>
        <dbReference type="Proteomes" id="UP000612456"/>
    </source>
</evidence>
<dbReference type="InterPro" id="IPR008964">
    <property type="entry name" value="Invasin/intimin_cell_adhesion"/>
</dbReference>
<reference evidence="3" key="1">
    <citation type="journal article" date="2014" name="Int. J. Syst. Evol. Microbiol.">
        <title>Complete genome sequence of Corynebacterium casei LMG S-19264T (=DSM 44701T), isolated from a smear-ripened cheese.</title>
        <authorList>
            <consortium name="US DOE Joint Genome Institute (JGI-PGF)"/>
            <person name="Walter F."/>
            <person name="Albersmeier A."/>
            <person name="Kalinowski J."/>
            <person name="Ruckert C."/>
        </authorList>
    </citation>
    <scope>NUCLEOTIDE SEQUENCE</scope>
    <source>
        <strain evidence="3">CGMCC 1.15178</strain>
    </source>
</reference>
<dbReference type="Proteomes" id="UP000612456">
    <property type="component" value="Unassembled WGS sequence"/>
</dbReference>
<sequence length="169" mass="18803">MRQKLYILGIMLLVGLAGFFIWKMETNRQIVVEVDKSPEQLEANGKDVMTIRFTIRNPDGTPRKGDNVLVFKSKGYGSTKVTRVKTDDNGQASFEYYAYKENSFQPAGMNQIQLSDVSVGRIIGVYKRYWIDIPVVSPQAGTDGDGQSPGKGSSDSQEDDDGDGYVQFN</sequence>
<protein>
    <recommendedName>
        <fullName evidence="5">Big-1 domain-containing protein</fullName>
    </recommendedName>
</protein>
<feature type="transmembrane region" description="Helical" evidence="2">
    <location>
        <begin position="5"/>
        <end position="22"/>
    </location>
</feature>
<reference evidence="3" key="2">
    <citation type="submission" date="2020-09" db="EMBL/GenBank/DDBJ databases">
        <authorList>
            <person name="Sun Q."/>
            <person name="Zhou Y."/>
        </authorList>
    </citation>
    <scope>NUCLEOTIDE SEQUENCE</scope>
    <source>
        <strain evidence="3">CGMCC 1.15178</strain>
    </source>
</reference>
<feature type="region of interest" description="Disordered" evidence="1">
    <location>
        <begin position="137"/>
        <end position="169"/>
    </location>
</feature>
<comment type="caution">
    <text evidence="3">The sequence shown here is derived from an EMBL/GenBank/DDBJ whole genome shotgun (WGS) entry which is preliminary data.</text>
</comment>
<keyword evidence="2" id="KW-0472">Membrane</keyword>
<keyword evidence="2" id="KW-1133">Transmembrane helix</keyword>
<proteinExistence type="predicted"/>
<dbReference type="EMBL" id="BMHP01000004">
    <property type="protein sequence ID" value="GGD88983.1"/>
    <property type="molecule type" value="Genomic_DNA"/>
</dbReference>
<keyword evidence="4" id="KW-1185">Reference proteome</keyword>
<dbReference type="RefSeq" id="WP_188996974.1">
    <property type="nucleotide sequence ID" value="NZ_BMHP01000004.1"/>
</dbReference>
<evidence type="ECO:0000313" key="3">
    <source>
        <dbReference type="EMBL" id="GGD88983.1"/>
    </source>
</evidence>
<gene>
    <name evidence="3" type="ORF">GCM10010911_54480</name>
</gene>
<evidence type="ECO:0008006" key="5">
    <source>
        <dbReference type="Google" id="ProtNLM"/>
    </source>
</evidence>